<dbReference type="PANTHER" id="PTHR43737">
    <property type="entry name" value="BLL7424 PROTEIN"/>
    <property type="match status" value="1"/>
</dbReference>
<dbReference type="AlphaFoldDB" id="A0A931NFW4"/>
<organism evidence="1 2">
    <name type="scientific">Inhella proteolytica</name>
    <dbReference type="NCBI Taxonomy" id="2795029"/>
    <lineage>
        <taxon>Bacteria</taxon>
        <taxon>Pseudomonadati</taxon>
        <taxon>Pseudomonadota</taxon>
        <taxon>Betaproteobacteria</taxon>
        <taxon>Burkholderiales</taxon>
        <taxon>Sphaerotilaceae</taxon>
        <taxon>Inhella</taxon>
    </lineage>
</organism>
<dbReference type="InterPro" id="IPR006311">
    <property type="entry name" value="TAT_signal"/>
</dbReference>
<dbReference type="Proteomes" id="UP000613266">
    <property type="component" value="Unassembled WGS sequence"/>
</dbReference>
<sequence length="449" mass="47668">MSQTRRQWLARCAAGGLATGLGAWSLNGTAAPGDYRTLVVIYLDGGNDGSNCLVPTDGAYADYARCRQNLALPMDSLLALPAPTIGHSFGLHPALGPLRALYEQGRLGFITNVGPLVEPCTAASILSGQSDVPPLLGSHSDQTAIVQGWGVSEDQSGWAGRGLELLPARLRHGLNAFTWGTQRTLVQGRRSPVSFFEPEGSTWWQVGDLLRPQEAGIQMLARMAQWQSANAYEAEYARTFATGFSDATAVAKAMAQAQMPGQDFGSTDRIATGLRRLAAVLPVFKAQGLKRQVFQLHWGGFDHHANQRGSGSTTQDAQLDLLAKALAAFDTANRASGLDQEVVTLVMTEFGRTLRPGSGGGSEHGWGNHWWLFGGPVAGGQAVGTFPSLVLGGPDDSDGQKNGRLVPSLSSDQVGATLMQWLGLDPAALLDVFPLLANFPTKTLPLLRA</sequence>
<gene>
    <name evidence="1" type="ORF">I7X39_04005</name>
</gene>
<dbReference type="EMBL" id="JAEDAK010000002">
    <property type="protein sequence ID" value="MBH9576063.1"/>
    <property type="molecule type" value="Genomic_DNA"/>
</dbReference>
<dbReference type="Pfam" id="PF07394">
    <property type="entry name" value="DUF1501"/>
    <property type="match status" value="1"/>
</dbReference>
<comment type="caution">
    <text evidence="1">The sequence shown here is derived from an EMBL/GenBank/DDBJ whole genome shotgun (WGS) entry which is preliminary data.</text>
</comment>
<evidence type="ECO:0000313" key="1">
    <source>
        <dbReference type="EMBL" id="MBH9576063.1"/>
    </source>
</evidence>
<keyword evidence="2" id="KW-1185">Reference proteome</keyword>
<protein>
    <submittedName>
        <fullName evidence="1">DUF1501 domain-containing protein</fullName>
    </submittedName>
</protein>
<dbReference type="PROSITE" id="PS51318">
    <property type="entry name" value="TAT"/>
    <property type="match status" value="1"/>
</dbReference>
<dbReference type="PANTHER" id="PTHR43737:SF1">
    <property type="entry name" value="DUF1501 DOMAIN-CONTAINING PROTEIN"/>
    <property type="match status" value="1"/>
</dbReference>
<reference evidence="1" key="1">
    <citation type="submission" date="2020-12" db="EMBL/GenBank/DDBJ databases">
        <title>The genome sequence of Inhella sp. 1Y17.</title>
        <authorList>
            <person name="Liu Y."/>
        </authorList>
    </citation>
    <scope>NUCLEOTIDE SEQUENCE</scope>
    <source>
        <strain evidence="1">1Y17</strain>
    </source>
</reference>
<dbReference type="RefSeq" id="WP_198109674.1">
    <property type="nucleotide sequence ID" value="NZ_JAEDAK010000002.1"/>
</dbReference>
<evidence type="ECO:0000313" key="2">
    <source>
        <dbReference type="Proteomes" id="UP000613266"/>
    </source>
</evidence>
<accession>A0A931NFW4</accession>
<proteinExistence type="predicted"/>
<dbReference type="InterPro" id="IPR010869">
    <property type="entry name" value="DUF1501"/>
</dbReference>
<name>A0A931NFW4_9BURK</name>